<feature type="chain" id="PRO_5002482193" evidence="2">
    <location>
        <begin position="22"/>
        <end position="479"/>
    </location>
</feature>
<keyword evidence="4" id="KW-1185">Reference proteome</keyword>
<comment type="caution">
    <text evidence="3">The sequence shown here is derived from an EMBL/GenBank/DDBJ whole genome shotgun (WGS) entry which is preliminary data.</text>
</comment>
<name>A0A0F4Z431_RASE3</name>
<dbReference type="InterPro" id="IPR007312">
    <property type="entry name" value="Phosphoesterase"/>
</dbReference>
<gene>
    <name evidence="3" type="ORF">T310_1114</name>
</gene>
<feature type="signal peptide" evidence="2">
    <location>
        <begin position="1"/>
        <end position="21"/>
    </location>
</feature>
<dbReference type="GO" id="GO:0042578">
    <property type="term" value="F:phosphoric ester hydrolase activity"/>
    <property type="evidence" value="ECO:0007669"/>
    <property type="project" value="UniProtKB-ARBA"/>
</dbReference>
<dbReference type="Pfam" id="PF04185">
    <property type="entry name" value="Phosphoesterase"/>
    <property type="match status" value="1"/>
</dbReference>
<evidence type="ECO:0000313" key="4">
    <source>
        <dbReference type="Proteomes" id="UP000053958"/>
    </source>
</evidence>
<dbReference type="PANTHER" id="PTHR31956:SF1">
    <property type="entry name" value="NON-SPECIFIC PHOSPHOLIPASE C1"/>
    <property type="match status" value="1"/>
</dbReference>
<protein>
    <submittedName>
        <fullName evidence="3">Phosphoesterase family protein</fullName>
    </submittedName>
</protein>
<dbReference type="RefSeq" id="XP_013331458.1">
    <property type="nucleotide sequence ID" value="XM_013476004.1"/>
</dbReference>
<evidence type="ECO:0000256" key="1">
    <source>
        <dbReference type="ARBA" id="ARBA00022801"/>
    </source>
</evidence>
<reference evidence="3 4" key="1">
    <citation type="submission" date="2015-04" db="EMBL/GenBank/DDBJ databases">
        <authorList>
            <person name="Heijne W.H."/>
            <person name="Fedorova N.D."/>
            <person name="Nierman W.C."/>
            <person name="Vollebregt A.W."/>
            <person name="Zhao Z."/>
            <person name="Wu L."/>
            <person name="Kumar M."/>
            <person name="Stam H."/>
            <person name="van den Berg M.A."/>
            <person name="Pel H.J."/>
        </authorList>
    </citation>
    <scope>NUCLEOTIDE SEQUENCE [LARGE SCALE GENOMIC DNA]</scope>
    <source>
        <strain evidence="3 4">CBS 393.64</strain>
    </source>
</reference>
<dbReference type="Proteomes" id="UP000053958">
    <property type="component" value="Unassembled WGS sequence"/>
</dbReference>
<dbReference type="STRING" id="1408163.A0A0F4Z431"/>
<dbReference type="PANTHER" id="PTHR31956">
    <property type="entry name" value="NON-SPECIFIC PHOSPHOLIPASE C4-RELATED"/>
    <property type="match status" value="1"/>
</dbReference>
<dbReference type="OrthoDB" id="5135119at2759"/>
<dbReference type="SUPFAM" id="SSF53649">
    <property type="entry name" value="Alkaline phosphatase-like"/>
    <property type="match status" value="1"/>
</dbReference>
<proteinExistence type="predicted"/>
<dbReference type="AlphaFoldDB" id="A0A0F4Z431"/>
<sequence>MRVSPSAAFALLTAVVGPAAASKYNVSFQSDASIDAALKALGRDSLRQPGTLPFPDLPPGTDTIPEIEHIVFLMLENHSYDNIFGMLSRGDGFTKGPDGKPLNTNPYPNGTIQHAFPMPNTCQLPQRPSQEWMASHNAYNNGSMDGFVRTQISPTIPEIVGGVAMGYYTAEHLPFTYSLAEQFPIADRWFCSVLAQTWPNRRYLIAGTSRGLTDDNSDITAGYAPAGTIFNEFDKYNISWLNYAADWTTISGATPDFYGANDYASEVRNVRNLSQFMVDARAGKLPAFSFLDPNYANQSQENPQNMVVGEALLADVVEAIGASPLWLKTLFILTYDEHGGYYDHVPPPPALKPDDVPPTVLPGEYQYEGFARYGFRVPAVMVSPYAKAGKYVSHVLYDHTSVLATLQRKWNLPSFTYRDANANDLLDMLDMEALKKQEPTFKTMPKLAAPGNTTEALACSKTGPGVIPPPGTVSNPKRR</sequence>
<dbReference type="CDD" id="cd16013">
    <property type="entry name" value="AcpA"/>
    <property type="match status" value="1"/>
</dbReference>
<dbReference type="InterPro" id="IPR017850">
    <property type="entry name" value="Alkaline_phosphatase_core_sf"/>
</dbReference>
<organism evidence="3 4">
    <name type="scientific">Rasamsonia emersonii (strain ATCC 16479 / CBS 393.64 / IMI 116815)</name>
    <dbReference type="NCBI Taxonomy" id="1408163"/>
    <lineage>
        <taxon>Eukaryota</taxon>
        <taxon>Fungi</taxon>
        <taxon>Dikarya</taxon>
        <taxon>Ascomycota</taxon>
        <taxon>Pezizomycotina</taxon>
        <taxon>Eurotiomycetes</taxon>
        <taxon>Eurotiomycetidae</taxon>
        <taxon>Eurotiales</taxon>
        <taxon>Trichocomaceae</taxon>
        <taxon>Rasamsonia</taxon>
    </lineage>
</organism>
<evidence type="ECO:0000256" key="2">
    <source>
        <dbReference type="SAM" id="SignalP"/>
    </source>
</evidence>
<dbReference type="GO" id="GO:0009395">
    <property type="term" value="P:phospholipid catabolic process"/>
    <property type="evidence" value="ECO:0007669"/>
    <property type="project" value="TreeGrafter"/>
</dbReference>
<dbReference type="GeneID" id="25313465"/>
<keyword evidence="1" id="KW-0378">Hydrolase</keyword>
<keyword evidence="2" id="KW-0732">Signal</keyword>
<evidence type="ECO:0000313" key="3">
    <source>
        <dbReference type="EMBL" id="KKA24846.1"/>
    </source>
</evidence>
<accession>A0A0F4Z431</accession>
<dbReference type="Gene3D" id="3.40.720.10">
    <property type="entry name" value="Alkaline Phosphatase, subunit A"/>
    <property type="match status" value="2"/>
</dbReference>
<dbReference type="EMBL" id="LASV01000046">
    <property type="protein sequence ID" value="KKA24846.1"/>
    <property type="molecule type" value="Genomic_DNA"/>
</dbReference>